<dbReference type="SUPFAM" id="SSF48225">
    <property type="entry name" value="Seven-hairpin glycosidases"/>
    <property type="match status" value="1"/>
</dbReference>
<evidence type="ECO:0000256" key="4">
    <source>
        <dbReference type="ARBA" id="ARBA00022723"/>
    </source>
</evidence>
<feature type="region of interest" description="Disordered" evidence="11">
    <location>
        <begin position="100"/>
        <end position="121"/>
    </location>
</feature>
<keyword evidence="12" id="KW-1133">Transmembrane helix</keyword>
<dbReference type="Pfam" id="PF01532">
    <property type="entry name" value="Glyco_hydro_47"/>
    <property type="match status" value="1"/>
</dbReference>
<evidence type="ECO:0000313" key="13">
    <source>
        <dbReference type="Proteomes" id="UP000695022"/>
    </source>
</evidence>
<dbReference type="InterPro" id="IPR001382">
    <property type="entry name" value="Glyco_hydro_47"/>
</dbReference>
<keyword evidence="13" id="KW-1185">Reference proteome</keyword>
<keyword evidence="7" id="KW-1015">Disulfide bond</keyword>
<evidence type="ECO:0000256" key="6">
    <source>
        <dbReference type="ARBA" id="ARBA00022837"/>
    </source>
</evidence>
<evidence type="ECO:0000256" key="8">
    <source>
        <dbReference type="ARBA" id="ARBA00047669"/>
    </source>
</evidence>
<sequence>MMSKDNRDFITLSITGEDADKYKTKQSIWRVWNRLSRLQKNVLSVFLVVVLVTVAVIILHTDRGSLDIREKDISDDDRYVQLHRRNKVEAINDFVNERKKQQESLNMEHKDSVLEKPPEKSHADSLIQESVAVEKVVQHPEPPIGSNGDNGVNGVQGNVADVNNEGPGKNNNHISAVRPKDIEDILHHDDGIPMEFMGAQNERQKAVTAAFQHAWTAYKKYAWGYDQLKPVTRSHHEWFGLGLTIIDALDTMYIMDLKEEFKEGRDWVEQKLNLSQNKDVNLFEVTIRVLGGLLSTYHLSQDRMFLDRAKELGDKLMPAFTSESGVPFSDVNLYYRQGKPPKWGPDSTVSEVATIQLEFRDLSRATGDPKYEEAAWAVSQKLHNTPKFLGLVPMFINAQTGQFRSATTLTLGARADSYYEYLLKQWLQTGRKIDWLKDDFMEAVEGIKKHMWKKSASNNLSFIGELLRGTSFSPKMDHLVCYFAGALGLGWQYGLGIDDELLDMAQELMHTCYQMYAQMPTFLSPEIAHFNMLPGSKDDIFVKTADAHNLLRPETIESLYILYQLTGARKYQDMGWRIFTAFEKHARLDGQGYTSLSNVKNADQPGWRDSMESFFLGETLKYFYLLFDDNPRLVDLRTWVFNTEAHPLPLVGS</sequence>
<dbReference type="InterPro" id="IPR012341">
    <property type="entry name" value="6hp_glycosidase-like_sf"/>
</dbReference>
<comment type="pathway">
    <text evidence="2">Protein modification; protein glycosylation.</text>
</comment>
<evidence type="ECO:0000256" key="9">
    <source>
        <dbReference type="ARBA" id="ARBA00048605"/>
    </source>
</evidence>
<keyword evidence="12" id="KW-0812">Transmembrane</keyword>
<dbReference type="InterPro" id="IPR036026">
    <property type="entry name" value="Seven-hairpin_glycosidases"/>
</dbReference>
<dbReference type="EC" id="3.2.1.-" evidence="10"/>
<comment type="catalytic activity">
    <reaction evidence="8">
        <text>N(4)-(alpha-D-Man-(1-&gt;2)-alpha-D-Man-(1-&gt;2)-alpha-D-Man-(1-&gt;3)-[alpha-D-Man-(1-&gt;3)-[alpha-D-Man-(1-&gt;2)-alpha-D-Man-(1-&gt;6)]-alpha-D-Man-(1-&gt;6)]-beta-D-Man-(1-&gt;4)-beta-D-GlcNAc-(1-&gt;4)-beta-D-GlcNAc)-L-asparaginyl-[protein] (N-glucan mannose isomer 8A1,2,3B1,3) + 3 H2O = N(4)-(alpha-D-Man-(1-&gt;3)-[alpha-D-Man-(1-&gt;3)-[alpha-D-Man-(1-&gt;6)]-alpha-D-Man-(1-&gt;6)]-beta-D-Man-(1-&gt;4)-beta-D-GlcNAc-(1-&gt;4)-beta-D-GlcNAc)-L-asparaginyl-[protein] (N-glucan mannose isomer 5A1,2) + 3 beta-D-mannose</text>
        <dbReference type="Rhea" id="RHEA:56028"/>
        <dbReference type="Rhea" id="RHEA-COMP:14358"/>
        <dbReference type="Rhea" id="RHEA-COMP:14367"/>
        <dbReference type="ChEBI" id="CHEBI:15377"/>
        <dbReference type="ChEBI" id="CHEBI:28563"/>
        <dbReference type="ChEBI" id="CHEBI:59087"/>
        <dbReference type="ChEBI" id="CHEBI:60628"/>
        <dbReference type="EC" id="3.2.1.113"/>
    </reaction>
</comment>
<keyword evidence="12" id="KW-0472">Membrane</keyword>
<keyword evidence="5 10" id="KW-0378">Hydrolase</keyword>
<keyword evidence="4" id="KW-0479">Metal-binding</keyword>
<comment type="similarity">
    <text evidence="3 10">Belongs to the glycosyl hydrolase 47 family.</text>
</comment>
<evidence type="ECO:0000256" key="12">
    <source>
        <dbReference type="SAM" id="Phobius"/>
    </source>
</evidence>
<dbReference type="PANTHER" id="PTHR11742">
    <property type="entry name" value="MANNOSYL-OLIGOSACCHARIDE ALPHA-1,2-MANNOSIDASE-RELATED"/>
    <property type="match status" value="1"/>
</dbReference>
<gene>
    <name evidence="14" type="primary">LOC106812219</name>
</gene>
<dbReference type="Proteomes" id="UP000695022">
    <property type="component" value="Unplaced"/>
</dbReference>
<dbReference type="Gene3D" id="1.50.10.10">
    <property type="match status" value="1"/>
</dbReference>
<comment type="cofactor">
    <cofactor evidence="1">
        <name>Ca(2+)</name>
        <dbReference type="ChEBI" id="CHEBI:29108"/>
    </cofactor>
</comment>
<evidence type="ECO:0000256" key="3">
    <source>
        <dbReference type="ARBA" id="ARBA00007658"/>
    </source>
</evidence>
<evidence type="ECO:0000256" key="5">
    <source>
        <dbReference type="ARBA" id="ARBA00022801"/>
    </source>
</evidence>
<dbReference type="PANTHER" id="PTHR11742:SF55">
    <property type="entry name" value="ENDOPLASMIC RETICULUM MANNOSYL-OLIGOSACCHARIDE 1,2-ALPHA-MANNOSIDASE"/>
    <property type="match status" value="1"/>
</dbReference>
<feature type="transmembrane region" description="Helical" evidence="12">
    <location>
        <begin position="42"/>
        <end position="61"/>
    </location>
</feature>
<proteinExistence type="inferred from homology"/>
<evidence type="ECO:0000313" key="14">
    <source>
        <dbReference type="RefSeq" id="XP_014671533.1"/>
    </source>
</evidence>
<protein>
    <recommendedName>
        <fullName evidence="10">alpha-1,2-Mannosidase</fullName>
        <ecNumber evidence="10">3.2.1.-</ecNumber>
    </recommendedName>
</protein>
<evidence type="ECO:0000256" key="11">
    <source>
        <dbReference type="SAM" id="MobiDB-lite"/>
    </source>
</evidence>
<evidence type="ECO:0000256" key="2">
    <source>
        <dbReference type="ARBA" id="ARBA00004922"/>
    </source>
</evidence>
<organism evidence="13 14">
    <name type="scientific">Priapulus caudatus</name>
    <name type="common">Priapulid worm</name>
    <dbReference type="NCBI Taxonomy" id="37621"/>
    <lineage>
        <taxon>Eukaryota</taxon>
        <taxon>Metazoa</taxon>
        <taxon>Ecdysozoa</taxon>
        <taxon>Scalidophora</taxon>
        <taxon>Priapulida</taxon>
        <taxon>Priapulimorpha</taxon>
        <taxon>Priapulimorphida</taxon>
        <taxon>Priapulidae</taxon>
        <taxon>Priapulus</taxon>
    </lineage>
</organism>
<evidence type="ECO:0000256" key="7">
    <source>
        <dbReference type="ARBA" id="ARBA00023157"/>
    </source>
</evidence>
<keyword evidence="6" id="KW-0106">Calcium</keyword>
<dbReference type="PRINTS" id="PR00747">
    <property type="entry name" value="GLYHDRLASE47"/>
</dbReference>
<dbReference type="GeneID" id="106812219"/>
<comment type="catalytic activity">
    <reaction evidence="9">
        <text>N(4)-(alpha-D-Man-(1-&gt;2)-alpha-D-Man-(1-&gt;2)-alpha-D-Man-(1-&gt;3)-[alpha-D-Man-(1-&gt;2)-alpha-D-Man-(1-&gt;3)-[alpha-D-Man-(1-&gt;2)-alpha-D-Man-(1-&gt;6)]-alpha-D-Man-(1-&gt;6)]-beta-D-Man-(1-&gt;4)-beta-D-GlcNAc-(1-&gt;4)-beta-D-GlcNAc)-L-asparaginyl-[protein] (N-glucan mannose isomer 9A1,2,3B1,2,3) + 4 H2O = N(4)-(alpha-D-Man-(1-&gt;3)-[alpha-D-Man-(1-&gt;3)-[alpha-D-Man-(1-&gt;6)]-alpha-D-Man-(1-&gt;6)]-beta-D-Man-(1-&gt;4)-beta-D-GlcNAc-(1-&gt;4)-beta-D-GlcNAc)-L-asparaginyl-[protein] (N-glucan mannose isomer 5A1,2) + 4 beta-D-mannose</text>
        <dbReference type="Rhea" id="RHEA:56008"/>
        <dbReference type="Rhea" id="RHEA-COMP:14356"/>
        <dbReference type="Rhea" id="RHEA-COMP:14367"/>
        <dbReference type="ChEBI" id="CHEBI:15377"/>
        <dbReference type="ChEBI" id="CHEBI:28563"/>
        <dbReference type="ChEBI" id="CHEBI:59087"/>
        <dbReference type="ChEBI" id="CHEBI:139493"/>
        <dbReference type="EC" id="3.2.1.113"/>
    </reaction>
</comment>
<dbReference type="RefSeq" id="XP_014671533.1">
    <property type="nucleotide sequence ID" value="XM_014816047.1"/>
</dbReference>
<dbReference type="InterPro" id="IPR050749">
    <property type="entry name" value="Glycosyl_Hydrolase_47"/>
</dbReference>
<evidence type="ECO:0000256" key="10">
    <source>
        <dbReference type="RuleBase" id="RU361193"/>
    </source>
</evidence>
<keyword evidence="10" id="KW-0326">Glycosidase</keyword>
<reference evidence="14" key="1">
    <citation type="submission" date="2025-08" db="UniProtKB">
        <authorList>
            <consortium name="RefSeq"/>
        </authorList>
    </citation>
    <scope>IDENTIFICATION</scope>
</reference>
<accession>A0ABM1EH62</accession>
<name>A0ABM1EH62_PRICU</name>
<evidence type="ECO:0000256" key="1">
    <source>
        <dbReference type="ARBA" id="ARBA00001913"/>
    </source>
</evidence>